<sequence length="191" mass="20710">MVRGAHGGGSVQNGRPDPFARLAGRADRVAVCQEPVRPRRQAGAWSPWTSLWTRTRAGKATRTRCRTERSRACCRGRSCRSASVARRSACPKTSSGNRTHEGALFPLLAPAAEARGGRAQKERQVPQRVLGATLIDGAWPVKTPGPHRSFQFSTVVGGRVMFLPLHREKGWKWITGRNCASSHCAASSSAV</sequence>
<dbReference type="STRING" id="1161099.SAMN05444817_104105"/>
<keyword evidence="2" id="KW-1185">Reference proteome</keyword>
<dbReference type="AlphaFoldDB" id="A0A1N7J7A0"/>
<evidence type="ECO:0000313" key="2">
    <source>
        <dbReference type="Proteomes" id="UP000186292"/>
    </source>
</evidence>
<name>A0A1N7J7A0_9CORY</name>
<proteinExistence type="predicted"/>
<organism evidence="1 2">
    <name type="scientific">Corynebacterium appendicis CIP 107643</name>
    <dbReference type="NCBI Taxonomy" id="1161099"/>
    <lineage>
        <taxon>Bacteria</taxon>
        <taxon>Bacillati</taxon>
        <taxon>Actinomycetota</taxon>
        <taxon>Actinomycetes</taxon>
        <taxon>Mycobacteriales</taxon>
        <taxon>Corynebacteriaceae</taxon>
        <taxon>Corynebacterium</taxon>
    </lineage>
</organism>
<gene>
    <name evidence="1" type="ORF">SAMN05444817_104105</name>
</gene>
<accession>A0A1N7J7A0</accession>
<protein>
    <submittedName>
        <fullName evidence="1">Uncharacterized protein</fullName>
    </submittedName>
</protein>
<reference evidence="2" key="1">
    <citation type="submission" date="2017-01" db="EMBL/GenBank/DDBJ databases">
        <authorList>
            <person name="Varghese N."/>
            <person name="Submissions S."/>
        </authorList>
    </citation>
    <scope>NUCLEOTIDE SEQUENCE [LARGE SCALE GENOMIC DNA]</scope>
    <source>
        <strain evidence="2">DSM 44531</strain>
    </source>
</reference>
<evidence type="ECO:0000313" key="1">
    <source>
        <dbReference type="EMBL" id="SIS45192.1"/>
    </source>
</evidence>
<dbReference type="Proteomes" id="UP000186292">
    <property type="component" value="Unassembled WGS sequence"/>
</dbReference>
<dbReference type="EMBL" id="FTOF01000004">
    <property type="protein sequence ID" value="SIS45192.1"/>
    <property type="molecule type" value="Genomic_DNA"/>
</dbReference>